<proteinExistence type="predicted"/>
<keyword evidence="2" id="KW-1185">Reference proteome</keyword>
<protein>
    <submittedName>
        <fullName evidence="1">Uncharacterized protein</fullName>
    </submittedName>
</protein>
<reference evidence="2" key="1">
    <citation type="journal article" date="2019" name="Int. J. Syst. Evol. Microbiol.">
        <title>The Global Catalogue of Microorganisms (GCM) 10K type strain sequencing project: providing services to taxonomists for standard genome sequencing and annotation.</title>
        <authorList>
            <consortium name="The Broad Institute Genomics Platform"/>
            <consortium name="The Broad Institute Genome Sequencing Center for Infectious Disease"/>
            <person name="Wu L."/>
            <person name="Ma J."/>
        </authorList>
    </citation>
    <scope>NUCLEOTIDE SEQUENCE [LARGE SCALE GENOMIC DNA]</scope>
    <source>
        <strain evidence="2">CGMCC 1.15044</strain>
    </source>
</reference>
<evidence type="ECO:0000313" key="2">
    <source>
        <dbReference type="Proteomes" id="UP000609323"/>
    </source>
</evidence>
<dbReference type="Proteomes" id="UP000609323">
    <property type="component" value="Unassembled WGS sequence"/>
</dbReference>
<gene>
    <name evidence="1" type="ORF">GCM10010917_12020</name>
</gene>
<sequence>MTFNLKVSTRDGDISLSSQCQAYLGYLADQLNDQLPQSPPLKRSLLKRYHINNGTVRLLGGYEGFVYEYQKNVDIS</sequence>
<organism evidence="1 2">
    <name type="scientific">Paenibacillus physcomitrellae</name>
    <dbReference type="NCBI Taxonomy" id="1619311"/>
    <lineage>
        <taxon>Bacteria</taxon>
        <taxon>Bacillati</taxon>
        <taxon>Bacillota</taxon>
        <taxon>Bacilli</taxon>
        <taxon>Bacillales</taxon>
        <taxon>Paenibacillaceae</taxon>
        <taxon>Paenibacillus</taxon>
    </lineage>
</organism>
<accession>A0ABQ1FSG7</accession>
<dbReference type="EMBL" id="BMHF01000003">
    <property type="protein sequence ID" value="GGA28729.1"/>
    <property type="molecule type" value="Genomic_DNA"/>
</dbReference>
<evidence type="ECO:0000313" key="1">
    <source>
        <dbReference type="EMBL" id="GGA28729.1"/>
    </source>
</evidence>
<name>A0ABQ1FSG7_9BACL</name>
<comment type="caution">
    <text evidence="1">The sequence shown here is derived from an EMBL/GenBank/DDBJ whole genome shotgun (WGS) entry which is preliminary data.</text>
</comment>